<evidence type="ECO:0000313" key="2">
    <source>
        <dbReference type="Proteomes" id="UP000524404"/>
    </source>
</evidence>
<gene>
    <name evidence="1" type="ORF">HNP25_000313</name>
</gene>
<sequence>MQNIEEILQKLIAEHNFLKDMQERIVGNHDIMIENQKRNADNHDLVIQNQSTIIKNQEIIVNNQVSIIRNQRQIADNQITLSVMLQTQTHLLNLVKKLSGQEESFEDTEKFVQALKRQTIDNLNSPSLNDPQTL</sequence>
<reference evidence="1 2" key="1">
    <citation type="submission" date="2020-08" db="EMBL/GenBank/DDBJ databases">
        <title>Functional genomics of gut bacteria from endangered species of beetles.</title>
        <authorList>
            <person name="Carlos-Shanley C."/>
        </authorList>
    </citation>
    <scope>NUCLEOTIDE SEQUENCE [LARGE SCALE GENOMIC DNA]</scope>
    <source>
        <strain evidence="1 2">S00070</strain>
    </source>
</reference>
<dbReference type="EMBL" id="JACHKT010000002">
    <property type="protein sequence ID" value="MBB6001673.1"/>
    <property type="molecule type" value="Genomic_DNA"/>
</dbReference>
<dbReference type="AlphaFoldDB" id="A0A841EKW6"/>
<evidence type="ECO:0000313" key="1">
    <source>
        <dbReference type="EMBL" id="MBB6001673.1"/>
    </source>
</evidence>
<organism evidence="1 2">
    <name type="scientific">Arcicella rosea</name>
    <dbReference type="NCBI Taxonomy" id="502909"/>
    <lineage>
        <taxon>Bacteria</taxon>
        <taxon>Pseudomonadati</taxon>
        <taxon>Bacteroidota</taxon>
        <taxon>Cytophagia</taxon>
        <taxon>Cytophagales</taxon>
        <taxon>Flectobacillaceae</taxon>
        <taxon>Arcicella</taxon>
    </lineage>
</organism>
<accession>A0A841EKW6</accession>
<protein>
    <submittedName>
        <fullName evidence="1">Uncharacterized protein</fullName>
    </submittedName>
</protein>
<name>A0A841EKW6_9BACT</name>
<keyword evidence="2" id="KW-1185">Reference proteome</keyword>
<dbReference type="RefSeq" id="WP_184129213.1">
    <property type="nucleotide sequence ID" value="NZ_JACHKT010000002.1"/>
</dbReference>
<proteinExistence type="predicted"/>
<dbReference type="Proteomes" id="UP000524404">
    <property type="component" value="Unassembled WGS sequence"/>
</dbReference>
<comment type="caution">
    <text evidence="1">The sequence shown here is derived from an EMBL/GenBank/DDBJ whole genome shotgun (WGS) entry which is preliminary data.</text>
</comment>